<dbReference type="OrthoDB" id="5518003at2"/>
<organism evidence="1 2">
    <name type="scientific">Sanguibacter gelidistatuariae</name>
    <dbReference type="NCBI Taxonomy" id="1814289"/>
    <lineage>
        <taxon>Bacteria</taxon>
        <taxon>Bacillati</taxon>
        <taxon>Actinomycetota</taxon>
        <taxon>Actinomycetes</taxon>
        <taxon>Micrococcales</taxon>
        <taxon>Sanguibacteraceae</taxon>
        <taxon>Sanguibacter</taxon>
    </lineage>
</organism>
<dbReference type="AlphaFoldDB" id="A0A1G6SX42"/>
<dbReference type="EMBL" id="FMYH01000006">
    <property type="protein sequence ID" value="SDD21349.1"/>
    <property type="molecule type" value="Genomic_DNA"/>
</dbReference>
<dbReference type="SUPFAM" id="SSF54909">
    <property type="entry name" value="Dimeric alpha+beta barrel"/>
    <property type="match status" value="1"/>
</dbReference>
<sequence length="131" mass="14187">MFVAIARFPEVPTDRQEEFQAWFAWSNDQLRETDGLKGRRLLRTTDGAYVALVEHHSAETFAAMHATDQAARVQARLAEIVTDGPWAAKYEVVVEFSALGACCGGGHGQPQQAVAVDSAGLQVAGRCCHDA</sequence>
<keyword evidence="1" id="KW-0503">Monooxygenase</keyword>
<dbReference type="Gene3D" id="3.30.70.100">
    <property type="match status" value="1"/>
</dbReference>
<proteinExistence type="predicted"/>
<reference evidence="1 2" key="1">
    <citation type="submission" date="2016-09" db="EMBL/GenBank/DDBJ databases">
        <authorList>
            <person name="Capua I."/>
            <person name="De Benedictis P."/>
            <person name="Joannis T."/>
            <person name="Lombin L.H."/>
            <person name="Cattoli G."/>
        </authorList>
    </citation>
    <scope>NUCLEOTIDE SEQUENCE [LARGE SCALE GENOMIC DNA]</scope>
    <source>
        <strain evidence="1 2">ISLP-3</strain>
    </source>
</reference>
<evidence type="ECO:0000313" key="2">
    <source>
        <dbReference type="Proteomes" id="UP000199039"/>
    </source>
</evidence>
<dbReference type="InterPro" id="IPR011008">
    <property type="entry name" value="Dimeric_a/b-barrel"/>
</dbReference>
<dbReference type="RefSeq" id="WP_093184440.1">
    <property type="nucleotide sequence ID" value="NZ_FMYH01000006.1"/>
</dbReference>
<name>A0A1G6SX42_9MICO</name>
<dbReference type="Proteomes" id="UP000199039">
    <property type="component" value="Unassembled WGS sequence"/>
</dbReference>
<gene>
    <name evidence="1" type="ORF">SAMN05216410_2961</name>
</gene>
<dbReference type="GO" id="GO:0004497">
    <property type="term" value="F:monooxygenase activity"/>
    <property type="evidence" value="ECO:0007669"/>
    <property type="project" value="UniProtKB-KW"/>
</dbReference>
<protein>
    <submittedName>
        <fullName evidence="1">Heme-degrading monooxygenase HmoA</fullName>
    </submittedName>
</protein>
<keyword evidence="1" id="KW-0560">Oxidoreductase</keyword>
<keyword evidence="2" id="KW-1185">Reference proteome</keyword>
<evidence type="ECO:0000313" key="1">
    <source>
        <dbReference type="EMBL" id="SDD21349.1"/>
    </source>
</evidence>
<accession>A0A1G6SX42</accession>